<accession>A0AAD9W150</accession>
<protein>
    <submittedName>
        <fullName evidence="2">Uncharacterized protein</fullName>
    </submittedName>
</protein>
<name>A0AAD9W150_PHOAM</name>
<dbReference type="EMBL" id="JAUJFL010000007">
    <property type="protein sequence ID" value="KAK2599812.1"/>
    <property type="molecule type" value="Genomic_DNA"/>
</dbReference>
<evidence type="ECO:0000256" key="1">
    <source>
        <dbReference type="SAM" id="Phobius"/>
    </source>
</evidence>
<gene>
    <name evidence="2" type="ORF">N8I77_011535</name>
</gene>
<dbReference type="AlphaFoldDB" id="A0AAD9W150"/>
<keyword evidence="1" id="KW-0472">Membrane</keyword>
<keyword evidence="3" id="KW-1185">Reference proteome</keyword>
<evidence type="ECO:0000313" key="2">
    <source>
        <dbReference type="EMBL" id="KAK2599812.1"/>
    </source>
</evidence>
<organism evidence="2 3">
    <name type="scientific">Phomopsis amygdali</name>
    <name type="common">Fusicoccum amygdali</name>
    <dbReference type="NCBI Taxonomy" id="1214568"/>
    <lineage>
        <taxon>Eukaryota</taxon>
        <taxon>Fungi</taxon>
        <taxon>Dikarya</taxon>
        <taxon>Ascomycota</taxon>
        <taxon>Pezizomycotina</taxon>
        <taxon>Sordariomycetes</taxon>
        <taxon>Sordariomycetidae</taxon>
        <taxon>Diaporthales</taxon>
        <taxon>Diaporthaceae</taxon>
        <taxon>Diaporthe</taxon>
    </lineage>
</organism>
<keyword evidence="1" id="KW-1133">Transmembrane helix</keyword>
<feature type="transmembrane region" description="Helical" evidence="1">
    <location>
        <begin position="28"/>
        <end position="55"/>
    </location>
</feature>
<proteinExistence type="predicted"/>
<comment type="caution">
    <text evidence="2">The sequence shown here is derived from an EMBL/GenBank/DDBJ whole genome shotgun (WGS) entry which is preliminary data.</text>
</comment>
<keyword evidence="1" id="KW-0812">Transmembrane</keyword>
<dbReference type="Proteomes" id="UP001265746">
    <property type="component" value="Unassembled WGS sequence"/>
</dbReference>
<reference evidence="2" key="1">
    <citation type="submission" date="2023-06" db="EMBL/GenBank/DDBJ databases">
        <authorList>
            <person name="Noh H."/>
        </authorList>
    </citation>
    <scope>NUCLEOTIDE SEQUENCE</scope>
    <source>
        <strain evidence="2">DUCC20226</strain>
    </source>
</reference>
<sequence length="168" mass="18502">MLPKFQTFKQRRHANTRPNNLRSLVTRFLHVSVLWLLFAVFVGGSTGTFTASWLVQSDGGSRLDSGFYNLLSQAFLTLLASYCTLMPVLHDSLTRERSRVQLPVPTAVFYLSVIATICTAVAAPVTYAKVRGDSNGVNIGNTMNFVSSFFAVVTASQLAGGIMRIREY</sequence>
<feature type="transmembrane region" description="Helical" evidence="1">
    <location>
        <begin position="102"/>
        <end position="125"/>
    </location>
</feature>
<feature type="transmembrane region" description="Helical" evidence="1">
    <location>
        <begin position="67"/>
        <end position="90"/>
    </location>
</feature>
<evidence type="ECO:0000313" key="3">
    <source>
        <dbReference type="Proteomes" id="UP001265746"/>
    </source>
</evidence>
<feature type="transmembrane region" description="Helical" evidence="1">
    <location>
        <begin position="145"/>
        <end position="165"/>
    </location>
</feature>